<gene>
    <name evidence="3" type="ORF">PVT68_16610</name>
</gene>
<dbReference type="GO" id="GO:0003677">
    <property type="term" value="F:DNA binding"/>
    <property type="evidence" value="ECO:0007669"/>
    <property type="project" value="UniProtKB-KW"/>
</dbReference>
<name>A0ABY8NCF4_9GAMM</name>
<evidence type="ECO:0000313" key="4">
    <source>
        <dbReference type="Proteomes" id="UP001236500"/>
    </source>
</evidence>
<dbReference type="InterPro" id="IPR044922">
    <property type="entry name" value="DUF2063_N_sf"/>
</dbReference>
<dbReference type="Proteomes" id="UP001236500">
    <property type="component" value="Chromosome"/>
</dbReference>
<dbReference type="InterPro" id="IPR054098">
    <property type="entry name" value="NGO1945-like_C"/>
</dbReference>
<keyword evidence="4" id="KW-1185">Reference proteome</keyword>
<proteinExistence type="predicted"/>
<sequence>MTVKVAPDNGDANVDRDSDREGAFLRVQNEFAAHLRNPEQVVAPADVEDRRLGIYRDLIYNNIESFIASGFPVLRSIYSDDRWHEMVRDFVARHASQSPYFLQISEEFLHYLQNERSTAEGSTQDPPFLLELAHYEWVELVLDVSDDEIPGEMVREYLDEQLLDWVPVMSPLAWNLTYQFPVHRLGPTYQPDDLPQTPTFLVVYRNRADTVGFLEANAVTSHLLQLIESAGDGPQSGRQLLLQLAADIQHPAPEQLLDFGVELLRKLLSLHILAGYRPR</sequence>
<feature type="domain" description="NGO1945-like C-terminal" evidence="2">
    <location>
        <begin position="170"/>
        <end position="267"/>
    </location>
</feature>
<dbReference type="InterPro" id="IPR018640">
    <property type="entry name" value="DUF2063"/>
</dbReference>
<organism evidence="3 4">
    <name type="scientific">Microbulbifer bruguierae</name>
    <dbReference type="NCBI Taxonomy" id="3029061"/>
    <lineage>
        <taxon>Bacteria</taxon>
        <taxon>Pseudomonadati</taxon>
        <taxon>Pseudomonadota</taxon>
        <taxon>Gammaproteobacteria</taxon>
        <taxon>Cellvibrionales</taxon>
        <taxon>Microbulbiferaceae</taxon>
        <taxon>Microbulbifer</taxon>
    </lineage>
</organism>
<dbReference type="Pfam" id="PF22106">
    <property type="entry name" value="NGO1945_C"/>
    <property type="match status" value="1"/>
</dbReference>
<evidence type="ECO:0000313" key="3">
    <source>
        <dbReference type="EMBL" id="WGL16375.1"/>
    </source>
</evidence>
<protein>
    <submittedName>
        <fullName evidence="3">DNA-binding domain-containing protein</fullName>
    </submittedName>
</protein>
<dbReference type="Pfam" id="PF09836">
    <property type="entry name" value="DUF2063"/>
    <property type="match status" value="1"/>
</dbReference>
<dbReference type="Gene3D" id="3.90.930.50">
    <property type="match status" value="1"/>
</dbReference>
<dbReference type="EMBL" id="CP118605">
    <property type="protein sequence ID" value="WGL16375.1"/>
    <property type="molecule type" value="Genomic_DNA"/>
</dbReference>
<feature type="domain" description="Putative DNA-binding" evidence="1">
    <location>
        <begin position="27"/>
        <end position="112"/>
    </location>
</feature>
<reference evidence="3 4" key="1">
    <citation type="submission" date="2023-02" db="EMBL/GenBank/DDBJ databases">
        <title>Description and genomic characterization of Microbulbifer bruguierae sp. nov., isolated from the sediment of mangrove plant Bruguiera sexangula.</title>
        <authorList>
            <person name="Long M."/>
        </authorList>
    </citation>
    <scope>NUCLEOTIDE SEQUENCE [LARGE SCALE GENOMIC DNA]</scope>
    <source>
        <strain evidence="3 4">H12</strain>
    </source>
</reference>
<evidence type="ECO:0000259" key="1">
    <source>
        <dbReference type="Pfam" id="PF09836"/>
    </source>
</evidence>
<dbReference type="Gene3D" id="1.10.150.690">
    <property type="entry name" value="DUF2063"/>
    <property type="match status" value="1"/>
</dbReference>
<keyword evidence="3" id="KW-0238">DNA-binding</keyword>
<dbReference type="RefSeq" id="WP_280320046.1">
    <property type="nucleotide sequence ID" value="NZ_CP118605.1"/>
</dbReference>
<accession>A0ABY8NCF4</accession>
<evidence type="ECO:0000259" key="2">
    <source>
        <dbReference type="Pfam" id="PF22106"/>
    </source>
</evidence>